<dbReference type="OrthoDB" id="4526738at2759"/>
<sequence length="112" mass="12104">MSGSAGDTAHTDEASEELETSMAQPDTYAERISQSASGVRERIAKRFEPGENKTTTRRYSDTPILEPMDRPIQDNFSGEDFDDQTEPPENSPMAKAHEVVAKALGGGGQDAS</sequence>
<feature type="compositionally biased region" description="Acidic residues" evidence="1">
    <location>
        <begin position="77"/>
        <end position="86"/>
    </location>
</feature>
<name>A0A9W9PKQ4_9EURO</name>
<protein>
    <submittedName>
        <fullName evidence="2">Uncharacterized protein</fullName>
    </submittedName>
</protein>
<feature type="compositionally biased region" description="Basic and acidic residues" evidence="1">
    <location>
        <begin position="39"/>
        <end position="51"/>
    </location>
</feature>
<keyword evidence="3" id="KW-1185">Reference proteome</keyword>
<evidence type="ECO:0000256" key="1">
    <source>
        <dbReference type="SAM" id="MobiDB-lite"/>
    </source>
</evidence>
<evidence type="ECO:0000313" key="2">
    <source>
        <dbReference type="EMBL" id="KAJ5249238.1"/>
    </source>
</evidence>
<reference evidence="2" key="2">
    <citation type="journal article" date="2023" name="IMA Fungus">
        <title>Comparative genomic study of the Penicillium genus elucidates a diverse pangenome and 15 lateral gene transfer events.</title>
        <authorList>
            <person name="Petersen C."/>
            <person name="Sorensen T."/>
            <person name="Nielsen M.R."/>
            <person name="Sondergaard T.E."/>
            <person name="Sorensen J.L."/>
            <person name="Fitzpatrick D.A."/>
            <person name="Frisvad J.C."/>
            <person name="Nielsen K.L."/>
        </authorList>
    </citation>
    <scope>NUCLEOTIDE SEQUENCE</scope>
    <source>
        <strain evidence="2">IBT 19713</strain>
    </source>
</reference>
<accession>A0A9W9PKQ4</accession>
<reference evidence="2" key="1">
    <citation type="submission" date="2022-11" db="EMBL/GenBank/DDBJ databases">
        <authorList>
            <person name="Petersen C."/>
        </authorList>
    </citation>
    <scope>NUCLEOTIDE SEQUENCE</scope>
    <source>
        <strain evidence="2">IBT 19713</strain>
    </source>
</reference>
<dbReference type="EMBL" id="JAPQKS010000001">
    <property type="protein sequence ID" value="KAJ5249238.1"/>
    <property type="molecule type" value="Genomic_DNA"/>
</dbReference>
<proteinExistence type="predicted"/>
<gene>
    <name evidence="2" type="ORF">N7468_000689</name>
</gene>
<dbReference type="Proteomes" id="UP001150941">
    <property type="component" value="Unassembled WGS sequence"/>
</dbReference>
<comment type="caution">
    <text evidence="2">The sequence shown here is derived from an EMBL/GenBank/DDBJ whole genome shotgun (WGS) entry which is preliminary data.</text>
</comment>
<organism evidence="2 3">
    <name type="scientific">Penicillium chermesinum</name>
    <dbReference type="NCBI Taxonomy" id="63820"/>
    <lineage>
        <taxon>Eukaryota</taxon>
        <taxon>Fungi</taxon>
        <taxon>Dikarya</taxon>
        <taxon>Ascomycota</taxon>
        <taxon>Pezizomycotina</taxon>
        <taxon>Eurotiomycetes</taxon>
        <taxon>Eurotiomycetidae</taxon>
        <taxon>Eurotiales</taxon>
        <taxon>Aspergillaceae</taxon>
        <taxon>Penicillium</taxon>
    </lineage>
</organism>
<dbReference type="AlphaFoldDB" id="A0A9W9PKQ4"/>
<evidence type="ECO:0000313" key="3">
    <source>
        <dbReference type="Proteomes" id="UP001150941"/>
    </source>
</evidence>
<dbReference type="GeneID" id="83197289"/>
<feature type="region of interest" description="Disordered" evidence="1">
    <location>
        <begin position="1"/>
        <end position="93"/>
    </location>
</feature>
<dbReference type="RefSeq" id="XP_058336017.1">
    <property type="nucleotide sequence ID" value="XM_058469986.1"/>
</dbReference>